<proteinExistence type="predicted"/>
<dbReference type="EMBL" id="BDGG01000001">
    <property type="protein sequence ID" value="GAU88676.1"/>
    <property type="molecule type" value="Genomic_DNA"/>
</dbReference>
<comment type="caution">
    <text evidence="2">The sequence shown here is derived from an EMBL/GenBank/DDBJ whole genome shotgun (WGS) entry which is preliminary data.</text>
</comment>
<dbReference type="Gene3D" id="3.30.710.10">
    <property type="entry name" value="Potassium Channel Kv1.1, Chain A"/>
    <property type="match status" value="1"/>
</dbReference>
<dbReference type="Pfam" id="PF00651">
    <property type="entry name" value="BTB"/>
    <property type="match status" value="1"/>
</dbReference>
<protein>
    <recommendedName>
        <fullName evidence="1">BTB domain-containing protein</fullName>
    </recommendedName>
</protein>
<dbReference type="InterPro" id="IPR000210">
    <property type="entry name" value="BTB/POZ_dom"/>
</dbReference>
<evidence type="ECO:0000313" key="3">
    <source>
        <dbReference type="Proteomes" id="UP000186922"/>
    </source>
</evidence>
<name>A0A1D1UGA5_RAMVA</name>
<keyword evidence="3" id="KW-1185">Reference proteome</keyword>
<dbReference type="Proteomes" id="UP000186922">
    <property type="component" value="Unassembled WGS sequence"/>
</dbReference>
<sequence>MDNSVCVNSSVASNASMASDSMAKDNTEMVLRETFVTDSIHLDVSSTLKWTIDNFALLSMRHSEIRSPEFEGPKRTRWILVLVLGDPRQRKAEERFVEGQLILTHCPEDAVGFRVRAGHSIFSTDEQFNAAGPADTEDTSATIRQASPNFIYYCWQYPDNLTALFTDRCYVHGALRLTLTVAFDTFGEKEFGNRRQMYPPSLPHFIPDMLFLNDLFFVTAQDERVPAHKAFMREMSNVLKEAIDHMGESTDILLKQFHTPAVTAFVVYCYNGILHEGTVMGYGVEVLKLAHMFNVTGLIDEAADYLLRNVEVEGELRCFKIANDYGAHTGLRKAALQLIAEKYPDILNGTGDCTKEPFCTENFQSELKKQLLSLKSCGSFL</sequence>
<dbReference type="InterPro" id="IPR011333">
    <property type="entry name" value="SKP1/BTB/POZ_sf"/>
</dbReference>
<evidence type="ECO:0000313" key="2">
    <source>
        <dbReference type="EMBL" id="GAU88676.1"/>
    </source>
</evidence>
<gene>
    <name evidence="2" type="primary">RvY_01326-1</name>
    <name evidence="2" type="synonym">RvY_01326.1</name>
    <name evidence="2" type="ORF">RvY_01326</name>
</gene>
<evidence type="ECO:0000259" key="1">
    <source>
        <dbReference type="Pfam" id="PF00651"/>
    </source>
</evidence>
<organism evidence="2 3">
    <name type="scientific">Ramazzottius varieornatus</name>
    <name type="common">Water bear</name>
    <name type="synonym">Tardigrade</name>
    <dbReference type="NCBI Taxonomy" id="947166"/>
    <lineage>
        <taxon>Eukaryota</taxon>
        <taxon>Metazoa</taxon>
        <taxon>Ecdysozoa</taxon>
        <taxon>Tardigrada</taxon>
        <taxon>Eutardigrada</taxon>
        <taxon>Parachela</taxon>
        <taxon>Hypsibioidea</taxon>
        <taxon>Ramazzottiidae</taxon>
        <taxon>Ramazzottius</taxon>
    </lineage>
</organism>
<feature type="domain" description="BTB" evidence="1">
    <location>
        <begin position="214"/>
        <end position="308"/>
    </location>
</feature>
<accession>A0A1D1UGA5</accession>
<dbReference type="AlphaFoldDB" id="A0A1D1UGA5"/>
<dbReference type="SUPFAM" id="SSF54695">
    <property type="entry name" value="POZ domain"/>
    <property type="match status" value="1"/>
</dbReference>
<reference evidence="2 3" key="1">
    <citation type="journal article" date="2016" name="Nat. Commun.">
        <title>Extremotolerant tardigrade genome and improved radiotolerance of human cultured cells by tardigrade-unique protein.</title>
        <authorList>
            <person name="Hashimoto T."/>
            <person name="Horikawa D.D."/>
            <person name="Saito Y."/>
            <person name="Kuwahara H."/>
            <person name="Kozuka-Hata H."/>
            <person name="Shin-I T."/>
            <person name="Minakuchi Y."/>
            <person name="Ohishi K."/>
            <person name="Motoyama A."/>
            <person name="Aizu T."/>
            <person name="Enomoto A."/>
            <person name="Kondo K."/>
            <person name="Tanaka S."/>
            <person name="Hara Y."/>
            <person name="Koshikawa S."/>
            <person name="Sagara H."/>
            <person name="Miura T."/>
            <person name="Yokobori S."/>
            <person name="Miyagawa K."/>
            <person name="Suzuki Y."/>
            <person name="Kubo T."/>
            <person name="Oyama M."/>
            <person name="Kohara Y."/>
            <person name="Fujiyama A."/>
            <person name="Arakawa K."/>
            <person name="Katayama T."/>
            <person name="Toyoda A."/>
            <person name="Kunieda T."/>
        </authorList>
    </citation>
    <scope>NUCLEOTIDE SEQUENCE [LARGE SCALE GENOMIC DNA]</scope>
    <source>
        <strain evidence="2 3">YOKOZUNA-1</strain>
    </source>
</reference>
<dbReference type="OrthoDB" id="10354288at2759"/>